<reference evidence="3" key="1">
    <citation type="journal article" date="2017" name="Nat. Ecol. Evol.">
        <title>Genome expansion and lineage-specific genetic innovations in the forest pathogenic fungi Armillaria.</title>
        <authorList>
            <person name="Sipos G."/>
            <person name="Prasanna A.N."/>
            <person name="Walter M.C."/>
            <person name="O'Connor E."/>
            <person name="Balint B."/>
            <person name="Krizsan K."/>
            <person name="Kiss B."/>
            <person name="Hess J."/>
            <person name="Varga T."/>
            <person name="Slot J."/>
            <person name="Riley R."/>
            <person name="Boka B."/>
            <person name="Rigling D."/>
            <person name="Barry K."/>
            <person name="Lee J."/>
            <person name="Mihaltcheva S."/>
            <person name="LaButti K."/>
            <person name="Lipzen A."/>
            <person name="Waldron R."/>
            <person name="Moloney N.M."/>
            <person name="Sperisen C."/>
            <person name="Kredics L."/>
            <person name="Vagvoelgyi C."/>
            <person name="Patrignani A."/>
            <person name="Fitzpatrick D."/>
            <person name="Nagy I."/>
            <person name="Doyle S."/>
            <person name="Anderson J.B."/>
            <person name="Grigoriev I.V."/>
            <person name="Gueldener U."/>
            <person name="Muensterkoetter M."/>
            <person name="Nagy L.G."/>
        </authorList>
    </citation>
    <scope>NUCLEOTIDE SEQUENCE [LARGE SCALE GENOMIC DNA]</scope>
    <source>
        <strain evidence="3">C18/9</strain>
    </source>
</reference>
<evidence type="ECO:0000313" key="2">
    <source>
        <dbReference type="EMBL" id="SJL09584.1"/>
    </source>
</evidence>
<feature type="compositionally biased region" description="Polar residues" evidence="1">
    <location>
        <begin position="311"/>
        <end position="321"/>
    </location>
</feature>
<feature type="region of interest" description="Disordered" evidence="1">
    <location>
        <begin position="186"/>
        <end position="216"/>
    </location>
</feature>
<feature type="compositionally biased region" description="Polar residues" evidence="1">
    <location>
        <begin position="650"/>
        <end position="661"/>
    </location>
</feature>
<organism evidence="2 3">
    <name type="scientific">Armillaria ostoyae</name>
    <name type="common">Armillaria root rot fungus</name>
    <dbReference type="NCBI Taxonomy" id="47428"/>
    <lineage>
        <taxon>Eukaryota</taxon>
        <taxon>Fungi</taxon>
        <taxon>Dikarya</taxon>
        <taxon>Basidiomycota</taxon>
        <taxon>Agaricomycotina</taxon>
        <taxon>Agaricomycetes</taxon>
        <taxon>Agaricomycetidae</taxon>
        <taxon>Agaricales</taxon>
        <taxon>Marasmiineae</taxon>
        <taxon>Physalacriaceae</taxon>
        <taxon>Armillaria</taxon>
    </lineage>
</organism>
<dbReference type="AlphaFoldDB" id="A0A284RLG4"/>
<feature type="compositionally biased region" description="Basic and acidic residues" evidence="1">
    <location>
        <begin position="989"/>
        <end position="1003"/>
    </location>
</feature>
<keyword evidence="3" id="KW-1185">Reference proteome</keyword>
<accession>A0A284RLG4</accession>
<proteinExistence type="predicted"/>
<feature type="region of interest" description="Disordered" evidence="1">
    <location>
        <begin position="256"/>
        <end position="346"/>
    </location>
</feature>
<feature type="region of interest" description="Disordered" evidence="1">
    <location>
        <begin position="1"/>
        <end position="113"/>
    </location>
</feature>
<dbReference type="Proteomes" id="UP000219338">
    <property type="component" value="Unassembled WGS sequence"/>
</dbReference>
<feature type="compositionally biased region" description="Pro residues" evidence="1">
    <location>
        <begin position="788"/>
        <end position="800"/>
    </location>
</feature>
<dbReference type="OrthoDB" id="3261862at2759"/>
<evidence type="ECO:0000256" key="1">
    <source>
        <dbReference type="SAM" id="MobiDB-lite"/>
    </source>
</evidence>
<feature type="region of interest" description="Disordered" evidence="1">
    <location>
        <begin position="728"/>
        <end position="817"/>
    </location>
</feature>
<evidence type="ECO:0000313" key="3">
    <source>
        <dbReference type="Proteomes" id="UP000219338"/>
    </source>
</evidence>
<feature type="compositionally biased region" description="Polar residues" evidence="1">
    <location>
        <begin position="1"/>
        <end position="13"/>
    </location>
</feature>
<protein>
    <submittedName>
        <fullName evidence="2">Uncharacterized protein</fullName>
    </submittedName>
</protein>
<sequence length="1036" mass="111859">MSSSLSMATSEQQRPPSLRSVGSSSSIASGVSLSRRPRTRTRSRTVTGGQNPHPDATFTRAQDSDMPFIANQMVTEPESDILGSPHDFDSRPPARPVRSPHRPVSTDAQLSDTAGFVEENHEEICDSTRNSVEAFPDTAMPRTLQQSSLISDAVPSALAPYSSAFVRSGPEAGVNARDSMLSNFTQQTGTSTSLYPPSTSTVSGTESPPSPRSIVETGENVDVPVIDDLQEYDEDDVSYRLRLLVKNNYFLPPAHSKPSASDFASLPSTPRKPASPTFLDLFRVGKSKSKPTTPVGASPPPDILMPALRTASDSTTASGYSQYARPRSSSHAQRSRHHGSNPQGRVVVVREKLSDLVGAAKQAEQDMKARGVRRDQGSQRGNQAIFDDVIDPTDAVDLPLPSSKYPFAVQASALHGLGVHDSVGAALLADRLPPPVSPGMSSLDPDDDWRKALLKAAVGHSLDNINLYGSSPTSPASPMSGASSLTPPYMLGKRIISNPIILETTMDTSLSKPKSSRSQSSRRGQSHELSSPEPLPHCRPMSSLPSRAETPLPLNPLAPPPRRIINPLYSLSQTDLSLPQQSLPPPGPPVTSSAAQVVRKSMSSPMLLEAYETGAGRMLAMTPPPIPMELRESREERESNRASSFETSREQLVTSVHTESLYSEYGPERAHRSSTSLSDYSQPSPTASAFQDALSNVGSHSRSTLSQVSTSELPGILSRASTVRAQTVLSPPPRVSSSLANIALSPPPRSSSLHHRIIPPRNIKTSEPLPIEDTSTTDTPKEILAPSPTTPPFPSPPPHLSPLSERRPGAPPLSLLIPSNSIAPEIQSAPPPSSLTSFFDSIQSQPNAMDDLDSSDESDDDDVRVNNTIIQQRPPAYVTRTRTTSTGRSHSTHKALLMRLGNHSTPYVSRPSLPFGAVDSRQPIGHISRPSPFFTEKISRRSGETNRPPLTSSFDFFRYTQEHPGPSHADSLSGRKSLQGPPVTLSESDQERQHKQRDQESLRRLDGLLIQHMEAEKDRIKRIASNVHASTGQVKP</sequence>
<feature type="region of interest" description="Disordered" evidence="1">
    <location>
        <begin position="919"/>
        <end position="1003"/>
    </location>
</feature>
<feature type="region of interest" description="Disordered" evidence="1">
    <location>
        <begin position="506"/>
        <end position="559"/>
    </location>
</feature>
<dbReference type="OMA" id="IMRLGNH"/>
<feature type="compositionally biased region" description="Polar residues" evidence="1">
    <location>
        <begin position="673"/>
        <end position="695"/>
    </location>
</feature>
<dbReference type="STRING" id="47428.A0A284RLG4"/>
<name>A0A284RLG4_ARMOS</name>
<feature type="region of interest" description="Disordered" evidence="1">
    <location>
        <begin position="362"/>
        <end position="383"/>
    </location>
</feature>
<feature type="compositionally biased region" description="Low complexity" evidence="1">
    <location>
        <begin position="188"/>
        <end position="203"/>
    </location>
</feature>
<gene>
    <name evidence="2" type="ORF">ARMOST_12964</name>
</gene>
<feature type="region of interest" description="Disordered" evidence="1">
    <location>
        <begin position="633"/>
        <end position="695"/>
    </location>
</feature>
<feature type="compositionally biased region" description="Low complexity" evidence="1">
    <location>
        <begin position="509"/>
        <end position="523"/>
    </location>
</feature>
<feature type="compositionally biased region" description="Basic and acidic residues" evidence="1">
    <location>
        <begin position="363"/>
        <end position="377"/>
    </location>
</feature>
<dbReference type="EMBL" id="FUEG01000011">
    <property type="protein sequence ID" value="SJL09584.1"/>
    <property type="molecule type" value="Genomic_DNA"/>
</dbReference>
<feature type="compositionally biased region" description="Low complexity" evidence="1">
    <location>
        <begin position="14"/>
        <end position="34"/>
    </location>
</feature>